<evidence type="ECO:0000313" key="2">
    <source>
        <dbReference type="Proteomes" id="UP000886653"/>
    </source>
</evidence>
<gene>
    <name evidence="1" type="ORF">CROQUDRAFT_86334</name>
</gene>
<dbReference type="AlphaFoldDB" id="A0A9P6NWK1"/>
<protein>
    <submittedName>
        <fullName evidence="1">Uncharacterized protein</fullName>
    </submittedName>
</protein>
<accession>A0A9P6NWK1</accession>
<evidence type="ECO:0000313" key="1">
    <source>
        <dbReference type="EMBL" id="KAG0151712.1"/>
    </source>
</evidence>
<name>A0A9P6NWK1_9BASI</name>
<comment type="caution">
    <text evidence="1">The sequence shown here is derived from an EMBL/GenBank/DDBJ whole genome shotgun (WGS) entry which is preliminary data.</text>
</comment>
<proteinExistence type="predicted"/>
<dbReference type="EMBL" id="MU167211">
    <property type="protein sequence ID" value="KAG0151712.1"/>
    <property type="molecule type" value="Genomic_DNA"/>
</dbReference>
<dbReference type="Proteomes" id="UP000886653">
    <property type="component" value="Unassembled WGS sequence"/>
</dbReference>
<sequence length="114" mass="12996">MLMIKKIYVFTRLLPLLYILIHQTFTLPFIRLASVIGIHPEVSTVKRPVVTELFERIQELPGMRNEGIEQAIKAHELKYPTLDPVTYMEKSKNSFSDTVGGFSPEIDYGILTSA</sequence>
<keyword evidence="2" id="KW-1185">Reference proteome</keyword>
<organism evidence="1 2">
    <name type="scientific">Cronartium quercuum f. sp. fusiforme G11</name>
    <dbReference type="NCBI Taxonomy" id="708437"/>
    <lineage>
        <taxon>Eukaryota</taxon>
        <taxon>Fungi</taxon>
        <taxon>Dikarya</taxon>
        <taxon>Basidiomycota</taxon>
        <taxon>Pucciniomycotina</taxon>
        <taxon>Pucciniomycetes</taxon>
        <taxon>Pucciniales</taxon>
        <taxon>Coleosporiaceae</taxon>
        <taxon>Cronartium</taxon>
    </lineage>
</organism>
<reference evidence="1" key="1">
    <citation type="submission" date="2013-11" db="EMBL/GenBank/DDBJ databases">
        <title>Genome sequence of the fusiform rust pathogen reveals effectors for host alternation and coevolution with pine.</title>
        <authorList>
            <consortium name="DOE Joint Genome Institute"/>
            <person name="Smith K."/>
            <person name="Pendleton A."/>
            <person name="Kubisiak T."/>
            <person name="Anderson C."/>
            <person name="Salamov A."/>
            <person name="Aerts A."/>
            <person name="Riley R."/>
            <person name="Clum A."/>
            <person name="Lindquist E."/>
            <person name="Ence D."/>
            <person name="Campbell M."/>
            <person name="Kronenberg Z."/>
            <person name="Feau N."/>
            <person name="Dhillon B."/>
            <person name="Hamelin R."/>
            <person name="Burleigh J."/>
            <person name="Smith J."/>
            <person name="Yandell M."/>
            <person name="Nelson C."/>
            <person name="Grigoriev I."/>
            <person name="Davis J."/>
        </authorList>
    </citation>
    <scope>NUCLEOTIDE SEQUENCE</scope>
    <source>
        <strain evidence="1">G11</strain>
    </source>
</reference>